<sequence>MFDPDESDLTFTADGSRLLSESSLMVSESHTGLAHEDLSLSDLSIHDRHGILSKPFSLLSGQDPTTPPQQTSGLDDNDHVISGGDEGKEVDEVTAKNQNAKAREEKLQSDVFVLKKLNASFSAFNEALDATGSINDKIAMQLAQTDALLNKYVEILYRSEDVSRLIFDEDWQGAEGDGEQLERERQEAIEHARQEEERRQALQREKERLEQEERERKEREEQERLEKEKFAGRGGARGGTRRGVGARGTQRGTSSVVGNSRLSTSDSSSRIRPSGSGLPTRRPTGSASTGRARPAGATRGAGRT</sequence>
<evidence type="ECO:0000256" key="5">
    <source>
        <dbReference type="ARBA" id="ARBA00022454"/>
    </source>
</evidence>
<gene>
    <name evidence="20" type="ORF">P691DRAFT_701318</name>
</gene>
<evidence type="ECO:0000256" key="14">
    <source>
        <dbReference type="ARBA" id="ARBA00023242"/>
    </source>
</evidence>
<feature type="compositionally biased region" description="Polar residues" evidence="19">
    <location>
        <begin position="59"/>
        <end position="74"/>
    </location>
</feature>
<keyword evidence="16" id="KW-0137">Centromere</keyword>
<dbReference type="Proteomes" id="UP000807342">
    <property type="component" value="Unassembled WGS sequence"/>
</dbReference>
<evidence type="ECO:0000256" key="4">
    <source>
        <dbReference type="ARBA" id="ARBA00005366"/>
    </source>
</evidence>
<dbReference type="GO" id="GO:0000278">
    <property type="term" value="P:mitotic cell cycle"/>
    <property type="evidence" value="ECO:0007669"/>
    <property type="project" value="InterPro"/>
</dbReference>
<keyword evidence="21" id="KW-1185">Reference proteome</keyword>
<dbReference type="Pfam" id="PF08651">
    <property type="entry name" value="DASH_Duo1"/>
    <property type="match status" value="1"/>
</dbReference>
<feature type="compositionally biased region" description="Low complexity" evidence="19">
    <location>
        <begin position="285"/>
        <end position="304"/>
    </location>
</feature>
<dbReference type="AlphaFoldDB" id="A0A9P5XGB0"/>
<keyword evidence="10" id="KW-0159">Chromosome partition</keyword>
<evidence type="ECO:0000256" key="11">
    <source>
        <dbReference type="ARBA" id="ARBA00022838"/>
    </source>
</evidence>
<keyword evidence="14" id="KW-0539">Nucleus</keyword>
<evidence type="ECO:0000256" key="17">
    <source>
        <dbReference type="ARBA" id="ARBA00044152"/>
    </source>
</evidence>
<comment type="similarity">
    <text evidence="4">Belongs to the DASH complex DUO1 family.</text>
</comment>
<feature type="region of interest" description="Disordered" evidence="19">
    <location>
        <begin position="56"/>
        <end position="77"/>
    </location>
</feature>
<comment type="subcellular location">
    <subcellularLocation>
        <location evidence="3">Chromosome</location>
        <location evidence="3">Centromere</location>
        <location evidence="3">Kinetochore</location>
    </subcellularLocation>
    <subcellularLocation>
        <location evidence="2">Cytoplasm</location>
        <location evidence="2">Cytoskeleton</location>
        <location evidence="2">Spindle</location>
    </subcellularLocation>
    <subcellularLocation>
        <location evidence="1">Nucleus</location>
    </subcellularLocation>
</comment>
<feature type="compositionally biased region" description="Basic and acidic residues" evidence="19">
    <location>
        <begin position="180"/>
        <end position="231"/>
    </location>
</feature>
<evidence type="ECO:0000256" key="6">
    <source>
        <dbReference type="ARBA" id="ARBA00022490"/>
    </source>
</evidence>
<keyword evidence="8" id="KW-0493">Microtubule</keyword>
<evidence type="ECO:0000256" key="16">
    <source>
        <dbReference type="ARBA" id="ARBA00023328"/>
    </source>
</evidence>
<evidence type="ECO:0000256" key="10">
    <source>
        <dbReference type="ARBA" id="ARBA00022829"/>
    </source>
</evidence>
<keyword evidence="9" id="KW-0498">Mitosis</keyword>
<reference evidence="20" key="1">
    <citation type="submission" date="2020-11" db="EMBL/GenBank/DDBJ databases">
        <authorList>
            <consortium name="DOE Joint Genome Institute"/>
            <person name="Ahrendt S."/>
            <person name="Riley R."/>
            <person name="Andreopoulos W."/>
            <person name="Labutti K."/>
            <person name="Pangilinan J."/>
            <person name="Ruiz-Duenas F.J."/>
            <person name="Barrasa J.M."/>
            <person name="Sanchez-Garcia M."/>
            <person name="Camarero S."/>
            <person name="Miyauchi S."/>
            <person name="Serrano A."/>
            <person name="Linde D."/>
            <person name="Babiker R."/>
            <person name="Drula E."/>
            <person name="Ayuso-Fernandez I."/>
            <person name="Pacheco R."/>
            <person name="Padilla G."/>
            <person name="Ferreira P."/>
            <person name="Barriuso J."/>
            <person name="Kellner H."/>
            <person name="Castanera R."/>
            <person name="Alfaro M."/>
            <person name="Ramirez L."/>
            <person name="Pisabarro A.G."/>
            <person name="Kuo A."/>
            <person name="Tritt A."/>
            <person name="Lipzen A."/>
            <person name="He G."/>
            <person name="Yan M."/>
            <person name="Ng V."/>
            <person name="Cullen D."/>
            <person name="Martin F."/>
            <person name="Rosso M.-N."/>
            <person name="Henrissat B."/>
            <person name="Hibbett D."/>
            <person name="Martinez A.T."/>
            <person name="Grigoriev I.V."/>
        </authorList>
    </citation>
    <scope>NUCLEOTIDE SEQUENCE</scope>
    <source>
        <strain evidence="20">MF-IS2</strain>
    </source>
</reference>
<feature type="compositionally biased region" description="Low complexity" evidence="19">
    <location>
        <begin position="247"/>
        <end position="277"/>
    </location>
</feature>
<dbReference type="PANTHER" id="PTHR28216">
    <property type="entry name" value="DASH COMPLEX SUBUNIT DUO1"/>
    <property type="match status" value="1"/>
</dbReference>
<dbReference type="GO" id="GO:0007059">
    <property type="term" value="P:chromosome segregation"/>
    <property type="evidence" value="ECO:0007669"/>
    <property type="project" value="UniProtKB-KW"/>
</dbReference>
<evidence type="ECO:0000256" key="15">
    <source>
        <dbReference type="ARBA" id="ARBA00023306"/>
    </source>
</evidence>
<dbReference type="PANTHER" id="PTHR28216:SF1">
    <property type="entry name" value="DASH COMPLEX SUBUNIT DUO1"/>
    <property type="match status" value="1"/>
</dbReference>
<keyword evidence="7" id="KW-0132">Cell division</keyword>
<evidence type="ECO:0000256" key="18">
    <source>
        <dbReference type="ARBA" id="ARBA00044358"/>
    </source>
</evidence>
<evidence type="ECO:0000256" key="13">
    <source>
        <dbReference type="ARBA" id="ARBA00023212"/>
    </source>
</evidence>
<keyword evidence="6" id="KW-0963">Cytoplasm</keyword>
<name>A0A9P5XGB0_9AGAR</name>
<dbReference type="GO" id="GO:0005874">
    <property type="term" value="C:microtubule"/>
    <property type="evidence" value="ECO:0007669"/>
    <property type="project" value="UniProtKB-KW"/>
</dbReference>
<feature type="compositionally biased region" description="Gly residues" evidence="19">
    <location>
        <begin position="232"/>
        <end position="246"/>
    </location>
</feature>
<keyword evidence="5" id="KW-0158">Chromosome</keyword>
<evidence type="ECO:0000256" key="8">
    <source>
        <dbReference type="ARBA" id="ARBA00022701"/>
    </source>
</evidence>
<dbReference type="InterPro" id="IPR013960">
    <property type="entry name" value="DASH_Duo1"/>
</dbReference>
<evidence type="ECO:0000256" key="9">
    <source>
        <dbReference type="ARBA" id="ARBA00022776"/>
    </source>
</evidence>
<dbReference type="EMBL" id="MU151105">
    <property type="protein sequence ID" value="KAF9450448.1"/>
    <property type="molecule type" value="Genomic_DNA"/>
</dbReference>
<feature type="region of interest" description="Disordered" evidence="19">
    <location>
        <begin position="175"/>
        <end position="304"/>
    </location>
</feature>
<evidence type="ECO:0000256" key="19">
    <source>
        <dbReference type="SAM" id="MobiDB-lite"/>
    </source>
</evidence>
<proteinExistence type="inferred from homology"/>
<keyword evidence="13" id="KW-0206">Cytoskeleton</keyword>
<evidence type="ECO:0000256" key="3">
    <source>
        <dbReference type="ARBA" id="ARBA00004629"/>
    </source>
</evidence>
<accession>A0A9P5XGB0</accession>
<dbReference type="GO" id="GO:0051301">
    <property type="term" value="P:cell division"/>
    <property type="evidence" value="ECO:0007669"/>
    <property type="project" value="UniProtKB-KW"/>
</dbReference>
<keyword evidence="11" id="KW-0995">Kinetochore</keyword>
<dbReference type="GO" id="GO:0072686">
    <property type="term" value="C:mitotic spindle"/>
    <property type="evidence" value="ECO:0007669"/>
    <property type="project" value="InterPro"/>
</dbReference>
<keyword evidence="15" id="KW-0131">Cell cycle</keyword>
<evidence type="ECO:0000256" key="1">
    <source>
        <dbReference type="ARBA" id="ARBA00004123"/>
    </source>
</evidence>
<protein>
    <recommendedName>
        <fullName evidence="17">DASH complex subunit DUO1</fullName>
    </recommendedName>
    <alternativeName>
        <fullName evidence="18">Outer kinetochore protein DUO1</fullName>
    </alternativeName>
</protein>
<evidence type="ECO:0000256" key="12">
    <source>
        <dbReference type="ARBA" id="ARBA00023054"/>
    </source>
</evidence>
<evidence type="ECO:0000313" key="21">
    <source>
        <dbReference type="Proteomes" id="UP000807342"/>
    </source>
</evidence>
<evidence type="ECO:0000256" key="7">
    <source>
        <dbReference type="ARBA" id="ARBA00022618"/>
    </source>
</evidence>
<comment type="caution">
    <text evidence="20">The sequence shown here is derived from an EMBL/GenBank/DDBJ whole genome shotgun (WGS) entry which is preliminary data.</text>
</comment>
<dbReference type="GO" id="GO:0042729">
    <property type="term" value="C:DASH complex"/>
    <property type="evidence" value="ECO:0007669"/>
    <property type="project" value="InterPro"/>
</dbReference>
<evidence type="ECO:0000256" key="2">
    <source>
        <dbReference type="ARBA" id="ARBA00004186"/>
    </source>
</evidence>
<dbReference type="OrthoDB" id="5599235at2759"/>
<evidence type="ECO:0000313" key="20">
    <source>
        <dbReference type="EMBL" id="KAF9450448.1"/>
    </source>
</evidence>
<organism evidence="20 21">
    <name type="scientific">Macrolepiota fuliginosa MF-IS2</name>
    <dbReference type="NCBI Taxonomy" id="1400762"/>
    <lineage>
        <taxon>Eukaryota</taxon>
        <taxon>Fungi</taxon>
        <taxon>Dikarya</taxon>
        <taxon>Basidiomycota</taxon>
        <taxon>Agaricomycotina</taxon>
        <taxon>Agaricomycetes</taxon>
        <taxon>Agaricomycetidae</taxon>
        <taxon>Agaricales</taxon>
        <taxon>Agaricineae</taxon>
        <taxon>Agaricaceae</taxon>
        <taxon>Macrolepiota</taxon>
    </lineage>
</organism>
<keyword evidence="12" id="KW-0175">Coiled coil</keyword>